<dbReference type="AlphaFoldDB" id="A0A4P9VX28"/>
<keyword evidence="4 5" id="KW-0472">Membrane</keyword>
<keyword evidence="3 5" id="KW-1133">Transmembrane helix</keyword>
<feature type="transmembrane region" description="Helical" evidence="5">
    <location>
        <begin position="130"/>
        <end position="148"/>
    </location>
</feature>
<feature type="non-terminal residue" evidence="6">
    <location>
        <position position="1"/>
    </location>
</feature>
<dbReference type="Proteomes" id="UP000269721">
    <property type="component" value="Unassembled WGS sequence"/>
</dbReference>
<evidence type="ECO:0000256" key="4">
    <source>
        <dbReference type="ARBA" id="ARBA00023136"/>
    </source>
</evidence>
<reference evidence="7" key="1">
    <citation type="journal article" date="2018" name="Nat. Microbiol.">
        <title>Leveraging single-cell genomics to expand the fungal tree of life.</title>
        <authorList>
            <person name="Ahrendt S.R."/>
            <person name="Quandt C.A."/>
            <person name="Ciobanu D."/>
            <person name="Clum A."/>
            <person name="Salamov A."/>
            <person name="Andreopoulos B."/>
            <person name="Cheng J.F."/>
            <person name="Woyke T."/>
            <person name="Pelin A."/>
            <person name="Henrissat B."/>
            <person name="Reynolds N.K."/>
            <person name="Benny G.L."/>
            <person name="Smith M.E."/>
            <person name="James T.Y."/>
            <person name="Grigoriev I.V."/>
        </authorList>
    </citation>
    <scope>NUCLEOTIDE SEQUENCE [LARGE SCALE GENOMIC DNA]</scope>
</reference>
<evidence type="ECO:0000256" key="5">
    <source>
        <dbReference type="SAM" id="Phobius"/>
    </source>
</evidence>
<sequence>FLFWQMLNINSFIFGMQEFVHTLESVRTTVHTTSKKRLHFPYRHFFPDIFLRNKERSPATLRERMYKAIKLFLSYDSIYCIKSACAVFVLTIILFEQPVFFRSLGVNGTLVTGILSFAPSLGQTFYSMGYNALGLIAGSSWGIIALSTVGYDPIGLSLMTAVFAFPMAYVHLNTRFSISGILSLINYGAVWLVMPAFLYRELTDMGLYDQPVVKYYKFVIVTSVVLFFCITFNLLVYPRLARRILREKLALVIRGLDLFYYDIRSFIRVPECQISSGAAQLLQTQLNLSGQLAELETLLVFASAEPRLQAAFQLGAYRSIISGLYGLLGSLSAARWALGQQPTADEVIQFMRKPELSKASKELASSTRLFFYVYGASLEARHPLPRNLPSAEESRRKLYMAFFAQASKNPRKLQAMLESESWTRFYAYVLAIRGIASGLQELYPHFKQLMGVLAAPHEDAWDDR</sequence>
<gene>
    <name evidence="6" type="ORF">BDK51DRAFT_29694</name>
</gene>
<comment type="subcellular location">
    <subcellularLocation>
        <location evidence="1">Membrane</location>
        <topology evidence="1">Multi-pass membrane protein</topology>
    </subcellularLocation>
</comment>
<keyword evidence="7" id="KW-1185">Reference proteome</keyword>
<dbReference type="GO" id="GO:0016020">
    <property type="term" value="C:membrane"/>
    <property type="evidence" value="ECO:0007669"/>
    <property type="project" value="UniProtKB-SubCell"/>
</dbReference>
<feature type="non-terminal residue" evidence="6">
    <location>
        <position position="464"/>
    </location>
</feature>
<protein>
    <submittedName>
        <fullName evidence="6">Uncharacterized protein</fullName>
    </submittedName>
</protein>
<proteinExistence type="predicted"/>
<keyword evidence="2 5" id="KW-0812">Transmembrane</keyword>
<feature type="transmembrane region" description="Helical" evidence="5">
    <location>
        <begin position="154"/>
        <end position="172"/>
    </location>
</feature>
<accession>A0A4P9VX28</accession>
<evidence type="ECO:0000256" key="2">
    <source>
        <dbReference type="ARBA" id="ARBA00022692"/>
    </source>
</evidence>
<evidence type="ECO:0000256" key="3">
    <source>
        <dbReference type="ARBA" id="ARBA00022989"/>
    </source>
</evidence>
<organism evidence="6 7">
    <name type="scientific">Blyttiomyces helicus</name>
    <dbReference type="NCBI Taxonomy" id="388810"/>
    <lineage>
        <taxon>Eukaryota</taxon>
        <taxon>Fungi</taxon>
        <taxon>Fungi incertae sedis</taxon>
        <taxon>Chytridiomycota</taxon>
        <taxon>Chytridiomycota incertae sedis</taxon>
        <taxon>Chytridiomycetes</taxon>
        <taxon>Chytridiomycetes incertae sedis</taxon>
        <taxon>Blyttiomyces</taxon>
    </lineage>
</organism>
<feature type="transmembrane region" description="Helical" evidence="5">
    <location>
        <begin position="99"/>
        <end position="118"/>
    </location>
</feature>
<feature type="transmembrane region" description="Helical" evidence="5">
    <location>
        <begin position="72"/>
        <end position="93"/>
    </location>
</feature>
<feature type="transmembrane region" description="Helical" evidence="5">
    <location>
        <begin position="179"/>
        <end position="198"/>
    </location>
</feature>
<dbReference type="InterPro" id="IPR052430">
    <property type="entry name" value="IVT-Associated"/>
</dbReference>
<evidence type="ECO:0000313" key="6">
    <source>
        <dbReference type="EMBL" id="RKO82830.1"/>
    </source>
</evidence>
<evidence type="ECO:0000313" key="7">
    <source>
        <dbReference type="Proteomes" id="UP000269721"/>
    </source>
</evidence>
<name>A0A4P9VX28_9FUNG</name>
<dbReference type="PANTHER" id="PTHR47804:SF3">
    <property type="entry name" value="PROTEIN BRE4"/>
    <property type="match status" value="1"/>
</dbReference>
<dbReference type="OrthoDB" id="68611at2759"/>
<feature type="transmembrane region" description="Helical" evidence="5">
    <location>
        <begin position="218"/>
        <end position="237"/>
    </location>
</feature>
<dbReference type="PANTHER" id="PTHR47804">
    <property type="entry name" value="60S RIBOSOMAL PROTEIN L19"/>
    <property type="match status" value="1"/>
</dbReference>
<evidence type="ECO:0000256" key="1">
    <source>
        <dbReference type="ARBA" id="ARBA00004141"/>
    </source>
</evidence>
<dbReference type="EMBL" id="ML002033">
    <property type="protein sequence ID" value="RKO82830.1"/>
    <property type="molecule type" value="Genomic_DNA"/>
</dbReference>